<evidence type="ECO:0000259" key="15">
    <source>
        <dbReference type="PROSITE" id="PS50011"/>
    </source>
</evidence>
<comment type="subcellular location">
    <subcellularLocation>
        <location evidence="1">Preautophagosomal structure membrane</location>
        <topology evidence="1">Peripheral membrane protein</topology>
    </subcellularLocation>
</comment>
<dbReference type="PROSITE" id="PS50011">
    <property type="entry name" value="PROTEIN_KINASE_DOM"/>
    <property type="match status" value="1"/>
</dbReference>
<feature type="signal peptide" evidence="14">
    <location>
        <begin position="1"/>
        <end position="22"/>
    </location>
</feature>
<dbReference type="PANTHER" id="PTHR24348">
    <property type="entry name" value="SERINE/THREONINE-PROTEIN KINASE UNC-51-RELATED"/>
    <property type="match status" value="1"/>
</dbReference>
<keyword evidence="3 13" id="KW-0723">Serine/threonine-protein kinase</keyword>
<dbReference type="GO" id="GO:0000045">
    <property type="term" value="P:autophagosome assembly"/>
    <property type="evidence" value="ECO:0007669"/>
    <property type="project" value="TreeGrafter"/>
</dbReference>
<dbReference type="CDD" id="cd00180">
    <property type="entry name" value="PKc"/>
    <property type="match status" value="1"/>
</dbReference>
<reference evidence="16 17" key="1">
    <citation type="submission" date="2020-01" db="EMBL/GenBank/DDBJ databases">
        <authorList>
            <consortium name="DOE Joint Genome Institute"/>
            <person name="Haridas S."/>
            <person name="Albert R."/>
            <person name="Binder M."/>
            <person name="Bloem J."/>
            <person name="Labutti K."/>
            <person name="Salamov A."/>
            <person name="Andreopoulos B."/>
            <person name="Baker S.E."/>
            <person name="Barry K."/>
            <person name="Bills G."/>
            <person name="Bluhm B.H."/>
            <person name="Cannon C."/>
            <person name="Castanera R."/>
            <person name="Culley D.E."/>
            <person name="Daum C."/>
            <person name="Ezra D."/>
            <person name="Gonzalez J.B."/>
            <person name="Henrissat B."/>
            <person name="Kuo A."/>
            <person name="Liang C."/>
            <person name="Lipzen A."/>
            <person name="Lutzoni F."/>
            <person name="Magnuson J."/>
            <person name="Mondo S."/>
            <person name="Nolan M."/>
            <person name="Ohm R."/>
            <person name="Pangilinan J."/>
            <person name="Park H.-J.H."/>
            <person name="Ramirez L."/>
            <person name="Alfaro M."/>
            <person name="Sun H."/>
            <person name="Tritt A."/>
            <person name="Yoshinaga Y."/>
            <person name="Zwiers L.-H.L."/>
            <person name="Turgeon B.G."/>
            <person name="Goodwin S.B."/>
            <person name="Spatafora J.W."/>
            <person name="Crous P.W."/>
            <person name="Grigoriev I.V."/>
        </authorList>
    </citation>
    <scope>NUCLEOTIDE SEQUENCE [LARGE SCALE GENOMIC DNA]</scope>
    <source>
        <strain evidence="16 17">CBS 611.86</strain>
    </source>
</reference>
<evidence type="ECO:0000313" key="16">
    <source>
        <dbReference type="EMBL" id="KAF2868837.1"/>
    </source>
</evidence>
<keyword evidence="14" id="KW-0732">Signal</keyword>
<sequence length="396" mass="43445">MHSFAAVLATALTVSPILHIAARPADFQSFAFVSDLGVGEVLYSRKERSLGKRNDGNNSLLFDVLAIDPGWASSALLPRAGEMMVFDKRDDGASALKKRGEPFNCDVEEECIEDCKGIKFIFGDQIGSGSYGRVYKGRLNDGTDVAIKSGPRAILEPGAKAMKELEGNAHIPKLYSSCASPGPDYWVVMEYFGEDNIKKRLEAGLLKGQEIAEKAVMNDVLDGFSYMHGKGFAHTDIKDDNIMMVGDGSKIIDLDGATKENSLDKVEGLELNKSPEGKKGGSVDAKGNDVWALGLIHVQLITGLDQRTKAQQIYDKPGADSARVKHCESLFQDFTTKHCKLLADVFCPQGERIKVDKFKSELLTTTLLKDNDDCEENTRRSIDDDEYVVLAVYDEE</sequence>
<keyword evidence="8" id="KW-0072">Autophagy</keyword>
<dbReference type="PROSITE" id="PS00108">
    <property type="entry name" value="PROTEIN_KINASE_ST"/>
    <property type="match status" value="1"/>
</dbReference>
<dbReference type="EMBL" id="JAADJZ010000018">
    <property type="protein sequence ID" value="KAF2868837.1"/>
    <property type="molecule type" value="Genomic_DNA"/>
</dbReference>
<dbReference type="GO" id="GO:0010506">
    <property type="term" value="P:regulation of autophagy"/>
    <property type="evidence" value="ECO:0007669"/>
    <property type="project" value="InterPro"/>
</dbReference>
<evidence type="ECO:0000256" key="10">
    <source>
        <dbReference type="ARBA" id="ARBA00047899"/>
    </source>
</evidence>
<dbReference type="PROSITE" id="PS00107">
    <property type="entry name" value="PROTEIN_KINASE_ATP"/>
    <property type="match status" value="1"/>
</dbReference>
<dbReference type="InterPro" id="IPR000719">
    <property type="entry name" value="Prot_kinase_dom"/>
</dbReference>
<accession>A0A7C8I258</accession>
<keyword evidence="5 12" id="KW-0547">Nucleotide-binding</keyword>
<dbReference type="AlphaFoldDB" id="A0A7C8I258"/>
<keyword evidence="7 12" id="KW-0067">ATP-binding</keyword>
<evidence type="ECO:0000256" key="3">
    <source>
        <dbReference type="ARBA" id="ARBA00022527"/>
    </source>
</evidence>
<dbReference type="InterPro" id="IPR045269">
    <property type="entry name" value="Atg1-like"/>
</dbReference>
<comment type="catalytic activity">
    <reaction evidence="10">
        <text>L-threonyl-[protein] + ATP = O-phospho-L-threonyl-[protein] + ADP + H(+)</text>
        <dbReference type="Rhea" id="RHEA:46608"/>
        <dbReference type="Rhea" id="RHEA-COMP:11060"/>
        <dbReference type="Rhea" id="RHEA-COMP:11605"/>
        <dbReference type="ChEBI" id="CHEBI:15378"/>
        <dbReference type="ChEBI" id="CHEBI:30013"/>
        <dbReference type="ChEBI" id="CHEBI:30616"/>
        <dbReference type="ChEBI" id="CHEBI:61977"/>
        <dbReference type="ChEBI" id="CHEBI:456216"/>
        <dbReference type="EC" id="2.7.11.1"/>
    </reaction>
</comment>
<dbReference type="PANTHER" id="PTHR24348:SF22">
    <property type="entry name" value="NON-SPECIFIC SERINE_THREONINE PROTEIN KINASE"/>
    <property type="match status" value="1"/>
</dbReference>
<evidence type="ECO:0000256" key="8">
    <source>
        <dbReference type="ARBA" id="ARBA00023006"/>
    </source>
</evidence>
<gene>
    <name evidence="16" type="ORF">BDV95DRAFT_621325</name>
</gene>
<evidence type="ECO:0000313" key="17">
    <source>
        <dbReference type="Proteomes" id="UP000481861"/>
    </source>
</evidence>
<evidence type="ECO:0000256" key="7">
    <source>
        <dbReference type="ARBA" id="ARBA00022840"/>
    </source>
</evidence>
<evidence type="ECO:0000256" key="5">
    <source>
        <dbReference type="ARBA" id="ARBA00022741"/>
    </source>
</evidence>
<evidence type="ECO:0000256" key="13">
    <source>
        <dbReference type="RuleBase" id="RU000304"/>
    </source>
</evidence>
<dbReference type="InterPro" id="IPR011009">
    <property type="entry name" value="Kinase-like_dom_sf"/>
</dbReference>
<dbReference type="GO" id="GO:0034045">
    <property type="term" value="C:phagophore assembly site membrane"/>
    <property type="evidence" value="ECO:0007669"/>
    <property type="project" value="UniProtKB-SubCell"/>
</dbReference>
<dbReference type="SMART" id="SM00220">
    <property type="entry name" value="S_TKc"/>
    <property type="match status" value="1"/>
</dbReference>
<evidence type="ECO:0000256" key="4">
    <source>
        <dbReference type="ARBA" id="ARBA00022679"/>
    </source>
</evidence>
<dbReference type="Gene3D" id="1.10.510.10">
    <property type="entry name" value="Transferase(Phosphotransferase) domain 1"/>
    <property type="match status" value="1"/>
</dbReference>
<feature type="domain" description="Protein kinase" evidence="15">
    <location>
        <begin position="120"/>
        <end position="396"/>
    </location>
</feature>
<dbReference type="GO" id="GO:0004674">
    <property type="term" value="F:protein serine/threonine kinase activity"/>
    <property type="evidence" value="ECO:0007669"/>
    <property type="project" value="UniProtKB-KW"/>
</dbReference>
<comment type="catalytic activity">
    <reaction evidence="11">
        <text>L-seryl-[protein] + ATP = O-phospho-L-seryl-[protein] + ADP + H(+)</text>
        <dbReference type="Rhea" id="RHEA:17989"/>
        <dbReference type="Rhea" id="RHEA-COMP:9863"/>
        <dbReference type="Rhea" id="RHEA-COMP:11604"/>
        <dbReference type="ChEBI" id="CHEBI:15378"/>
        <dbReference type="ChEBI" id="CHEBI:29999"/>
        <dbReference type="ChEBI" id="CHEBI:30616"/>
        <dbReference type="ChEBI" id="CHEBI:83421"/>
        <dbReference type="ChEBI" id="CHEBI:456216"/>
        <dbReference type="EC" id="2.7.11.1"/>
    </reaction>
</comment>
<comment type="similarity">
    <text evidence="13">Belongs to the protein kinase superfamily.</text>
</comment>
<dbReference type="OrthoDB" id="1924919at2759"/>
<name>A0A7C8I258_9PLEO</name>
<comment type="caution">
    <text evidence="16">The sequence shown here is derived from an EMBL/GenBank/DDBJ whole genome shotgun (WGS) entry which is preliminary data.</text>
</comment>
<dbReference type="GO" id="GO:0005524">
    <property type="term" value="F:ATP binding"/>
    <property type="evidence" value="ECO:0007669"/>
    <property type="project" value="UniProtKB-UniRule"/>
</dbReference>
<proteinExistence type="inferred from homology"/>
<dbReference type="InterPro" id="IPR008271">
    <property type="entry name" value="Ser/Thr_kinase_AS"/>
</dbReference>
<keyword evidence="17" id="KW-1185">Reference proteome</keyword>
<feature type="binding site" evidence="12">
    <location>
        <position position="148"/>
    </location>
    <ligand>
        <name>ATP</name>
        <dbReference type="ChEBI" id="CHEBI:30616"/>
    </ligand>
</feature>
<dbReference type="GO" id="GO:0005829">
    <property type="term" value="C:cytosol"/>
    <property type="evidence" value="ECO:0007669"/>
    <property type="project" value="TreeGrafter"/>
</dbReference>
<dbReference type="GO" id="GO:0005776">
    <property type="term" value="C:autophagosome"/>
    <property type="evidence" value="ECO:0007669"/>
    <property type="project" value="TreeGrafter"/>
</dbReference>
<evidence type="ECO:0000256" key="2">
    <source>
        <dbReference type="ARBA" id="ARBA00012513"/>
    </source>
</evidence>
<dbReference type="SUPFAM" id="SSF56112">
    <property type="entry name" value="Protein kinase-like (PK-like)"/>
    <property type="match status" value="1"/>
</dbReference>
<evidence type="ECO:0000256" key="9">
    <source>
        <dbReference type="ARBA" id="ARBA00030237"/>
    </source>
</evidence>
<protein>
    <recommendedName>
        <fullName evidence="2">non-specific serine/threonine protein kinase</fullName>
        <ecNumber evidence="2">2.7.11.1</ecNumber>
    </recommendedName>
    <alternativeName>
        <fullName evidence="9">Autophagy-related protein 1</fullName>
    </alternativeName>
</protein>
<dbReference type="Proteomes" id="UP000481861">
    <property type="component" value="Unassembled WGS sequence"/>
</dbReference>
<evidence type="ECO:0000256" key="11">
    <source>
        <dbReference type="ARBA" id="ARBA00048679"/>
    </source>
</evidence>
<evidence type="ECO:0000256" key="12">
    <source>
        <dbReference type="PROSITE-ProRule" id="PRU10141"/>
    </source>
</evidence>
<feature type="chain" id="PRO_5028886643" description="non-specific serine/threonine protein kinase" evidence="14">
    <location>
        <begin position="23"/>
        <end position="396"/>
    </location>
</feature>
<organism evidence="16 17">
    <name type="scientific">Massariosphaeria phaeospora</name>
    <dbReference type="NCBI Taxonomy" id="100035"/>
    <lineage>
        <taxon>Eukaryota</taxon>
        <taxon>Fungi</taxon>
        <taxon>Dikarya</taxon>
        <taxon>Ascomycota</taxon>
        <taxon>Pezizomycotina</taxon>
        <taxon>Dothideomycetes</taxon>
        <taxon>Pleosporomycetidae</taxon>
        <taxon>Pleosporales</taxon>
        <taxon>Pleosporales incertae sedis</taxon>
        <taxon>Massariosphaeria</taxon>
    </lineage>
</organism>
<evidence type="ECO:0000256" key="1">
    <source>
        <dbReference type="ARBA" id="ARBA00004623"/>
    </source>
</evidence>
<dbReference type="Pfam" id="PF00069">
    <property type="entry name" value="Pkinase"/>
    <property type="match status" value="1"/>
</dbReference>
<evidence type="ECO:0000256" key="6">
    <source>
        <dbReference type="ARBA" id="ARBA00022777"/>
    </source>
</evidence>
<keyword evidence="4" id="KW-0808">Transferase</keyword>
<evidence type="ECO:0000256" key="14">
    <source>
        <dbReference type="SAM" id="SignalP"/>
    </source>
</evidence>
<keyword evidence="6 16" id="KW-0418">Kinase</keyword>
<dbReference type="InterPro" id="IPR017441">
    <property type="entry name" value="Protein_kinase_ATP_BS"/>
</dbReference>
<dbReference type="EC" id="2.7.11.1" evidence="2"/>